<feature type="region of interest" description="Disordered" evidence="1">
    <location>
        <begin position="131"/>
        <end position="175"/>
    </location>
</feature>
<sequence>MHETLPFCDSISRENQIRHPHFNFIPSPPSLSSLSPLSTPSAEPSSSNPDLGFGSPLFPPPPAQRCEIHRRCRCRCCSRASPFCPCSFLGGNPKHTWVPAEEGVGEEGRSTGAATVAAEQQRQWRWISQLRAGGGGNGGEPKPRSGFDEEGTVEGGEREWNGGRGERGEIGRRGNEIEMGMADLVFPRN</sequence>
<name>A0AAP0X8D1_LIQFO</name>
<evidence type="ECO:0000256" key="1">
    <source>
        <dbReference type="SAM" id="MobiDB-lite"/>
    </source>
</evidence>
<accession>A0AAP0X8D1</accession>
<gene>
    <name evidence="2" type="ORF">L1049_008577</name>
</gene>
<organism evidence="2 3">
    <name type="scientific">Liquidambar formosana</name>
    <name type="common">Formosan gum</name>
    <dbReference type="NCBI Taxonomy" id="63359"/>
    <lineage>
        <taxon>Eukaryota</taxon>
        <taxon>Viridiplantae</taxon>
        <taxon>Streptophyta</taxon>
        <taxon>Embryophyta</taxon>
        <taxon>Tracheophyta</taxon>
        <taxon>Spermatophyta</taxon>
        <taxon>Magnoliopsida</taxon>
        <taxon>eudicotyledons</taxon>
        <taxon>Gunneridae</taxon>
        <taxon>Pentapetalae</taxon>
        <taxon>Saxifragales</taxon>
        <taxon>Altingiaceae</taxon>
        <taxon>Liquidambar</taxon>
    </lineage>
</organism>
<dbReference type="AlphaFoldDB" id="A0AAP0X8D1"/>
<comment type="caution">
    <text evidence="2">The sequence shown here is derived from an EMBL/GenBank/DDBJ whole genome shotgun (WGS) entry which is preliminary data.</text>
</comment>
<feature type="compositionally biased region" description="Basic and acidic residues" evidence="1">
    <location>
        <begin position="155"/>
        <end position="175"/>
    </location>
</feature>
<feature type="region of interest" description="Disordered" evidence="1">
    <location>
        <begin position="33"/>
        <end position="56"/>
    </location>
</feature>
<keyword evidence="3" id="KW-1185">Reference proteome</keyword>
<dbReference type="Proteomes" id="UP001415857">
    <property type="component" value="Unassembled WGS sequence"/>
</dbReference>
<evidence type="ECO:0000313" key="3">
    <source>
        <dbReference type="Proteomes" id="UP001415857"/>
    </source>
</evidence>
<dbReference type="EMBL" id="JBBPBK010000002">
    <property type="protein sequence ID" value="KAK9290408.1"/>
    <property type="molecule type" value="Genomic_DNA"/>
</dbReference>
<evidence type="ECO:0000313" key="2">
    <source>
        <dbReference type="EMBL" id="KAK9290408.1"/>
    </source>
</evidence>
<proteinExistence type="predicted"/>
<protein>
    <submittedName>
        <fullName evidence="2">Uncharacterized protein</fullName>
    </submittedName>
</protein>
<reference evidence="2 3" key="1">
    <citation type="journal article" date="2024" name="Plant J.">
        <title>Genome sequences and population genomics reveal climatic adaptation and genomic divergence between two closely related sweetgum species.</title>
        <authorList>
            <person name="Xu W.Q."/>
            <person name="Ren C.Q."/>
            <person name="Zhang X.Y."/>
            <person name="Comes H.P."/>
            <person name="Liu X.H."/>
            <person name="Li Y.G."/>
            <person name="Kettle C.J."/>
            <person name="Jalonen R."/>
            <person name="Gaisberger H."/>
            <person name="Ma Y.Z."/>
            <person name="Qiu Y.X."/>
        </authorList>
    </citation>
    <scope>NUCLEOTIDE SEQUENCE [LARGE SCALE GENOMIC DNA]</scope>
    <source>
        <strain evidence="2">Hangzhou</strain>
    </source>
</reference>